<feature type="transmembrane region" description="Helical" evidence="1">
    <location>
        <begin position="6"/>
        <end position="30"/>
    </location>
</feature>
<name>A0AB39HUC3_9BACI</name>
<keyword evidence="1" id="KW-1133">Transmembrane helix</keyword>
<gene>
    <name evidence="2" type="ORF">AB4Y30_06745</name>
</gene>
<organism evidence="2">
    <name type="scientific">Ornithinibacillus sp. 4-3</name>
    <dbReference type="NCBI Taxonomy" id="3231488"/>
    <lineage>
        <taxon>Bacteria</taxon>
        <taxon>Bacillati</taxon>
        <taxon>Bacillota</taxon>
        <taxon>Bacilli</taxon>
        <taxon>Bacillales</taxon>
        <taxon>Bacillaceae</taxon>
        <taxon>Ornithinibacillus</taxon>
    </lineage>
</organism>
<reference evidence="2" key="1">
    <citation type="submission" date="2024-07" db="EMBL/GenBank/DDBJ databases">
        <title>Halotolerant mesophilic bacterium Ornithinibacillus sp. 4-3, sp. nov., isolated from soil.</title>
        <authorList>
            <person name="Sidarenka A.V."/>
            <person name="Guliayeva D.E."/>
            <person name="Leanovich S.I."/>
            <person name="Hileuskaya K.S."/>
            <person name="Akhremchuk A.E."/>
            <person name="Sikolenko M.A."/>
            <person name="Valentovich L.N."/>
        </authorList>
    </citation>
    <scope>NUCLEOTIDE SEQUENCE</scope>
    <source>
        <strain evidence="2">4-3</strain>
    </source>
</reference>
<dbReference type="RefSeq" id="WP_368654723.1">
    <property type="nucleotide sequence ID" value="NZ_CP162599.1"/>
</dbReference>
<feature type="transmembrane region" description="Helical" evidence="1">
    <location>
        <begin position="99"/>
        <end position="121"/>
    </location>
</feature>
<dbReference type="InterPro" id="IPR024515">
    <property type="entry name" value="DUF3397"/>
</dbReference>
<dbReference type="Pfam" id="PF11877">
    <property type="entry name" value="DUF3397"/>
    <property type="match status" value="1"/>
</dbReference>
<sequence>MLDIFSYALAFFIIAPFMVTAVVYFISLKLGKHPVRAFHKAINYSTVVYMISVSMMLKAIFGSYYLAASLTFILLILVTIVIIQWKIHNEILFPKMIKLFWRVSFLIYFMLYVIFNIIGILQRVFFY</sequence>
<evidence type="ECO:0000256" key="1">
    <source>
        <dbReference type="SAM" id="Phobius"/>
    </source>
</evidence>
<evidence type="ECO:0000313" key="2">
    <source>
        <dbReference type="EMBL" id="XDK34045.1"/>
    </source>
</evidence>
<keyword evidence="1" id="KW-0472">Membrane</keyword>
<dbReference type="AlphaFoldDB" id="A0AB39HUC3"/>
<keyword evidence="1" id="KW-0812">Transmembrane</keyword>
<accession>A0AB39HUC3</accession>
<protein>
    <submittedName>
        <fullName evidence="2">DUF3397 domain-containing protein</fullName>
    </submittedName>
</protein>
<dbReference type="EMBL" id="CP162599">
    <property type="protein sequence ID" value="XDK34045.1"/>
    <property type="molecule type" value="Genomic_DNA"/>
</dbReference>
<feature type="transmembrane region" description="Helical" evidence="1">
    <location>
        <begin position="67"/>
        <end position="87"/>
    </location>
</feature>
<proteinExistence type="predicted"/>